<keyword evidence="1" id="KW-0472">Membrane</keyword>
<sequence>MSRRDFLSLFISQVGHGRMANVAAAVRVIAQVLIVIAKILFMVSDHNALGRRLRGAKEQSVEISTTPLPHQRRIIYIHSMRQKRDKDYYLKRLKAEHPTEYAQVQTGRQDFWNTVYDVGLKRRQKPVNTLKGAWKRCSATDKREFLDWLRSEHGIQTKTSSVSRVTTSPFSKAALPELADSQGRLSTAAIAAISDTMQKLDMKSGDLMKEIGERPLDQSVGSALRRPTRIKNAILLAKLKRWLKKHGYQFL</sequence>
<dbReference type="EMBL" id="CXWD01000021">
    <property type="protein sequence ID" value="CTQ75492.1"/>
    <property type="molecule type" value="Genomic_DNA"/>
</dbReference>
<proteinExistence type="predicted"/>
<dbReference type="AlphaFoldDB" id="A0A0M7AM26"/>
<dbReference type="STRING" id="388408.LAX5112_04259"/>
<evidence type="ECO:0000313" key="2">
    <source>
        <dbReference type="EMBL" id="CTQ75492.1"/>
    </source>
</evidence>
<keyword evidence="3" id="KW-1185">Reference proteome</keyword>
<dbReference type="Proteomes" id="UP000053235">
    <property type="component" value="Unassembled WGS sequence"/>
</dbReference>
<evidence type="ECO:0000313" key="3">
    <source>
        <dbReference type="Proteomes" id="UP000053235"/>
    </source>
</evidence>
<evidence type="ECO:0000256" key="1">
    <source>
        <dbReference type="SAM" id="Phobius"/>
    </source>
</evidence>
<protein>
    <submittedName>
        <fullName evidence="2">Uncharacterized protein</fullName>
    </submittedName>
</protein>
<feature type="transmembrane region" description="Helical" evidence="1">
    <location>
        <begin position="20"/>
        <end position="43"/>
    </location>
</feature>
<dbReference type="RefSeq" id="WP_144432223.1">
    <property type="nucleotide sequence ID" value="NZ_CXWD01000021.1"/>
</dbReference>
<organism evidence="2 3">
    <name type="scientific">Roseibium alexandrii</name>
    <dbReference type="NCBI Taxonomy" id="388408"/>
    <lineage>
        <taxon>Bacteria</taxon>
        <taxon>Pseudomonadati</taxon>
        <taxon>Pseudomonadota</taxon>
        <taxon>Alphaproteobacteria</taxon>
        <taxon>Hyphomicrobiales</taxon>
        <taxon>Stappiaceae</taxon>
        <taxon>Roseibium</taxon>
    </lineage>
</organism>
<accession>A0A0M7AM26</accession>
<gene>
    <name evidence="2" type="ORF">LAX5112_04259</name>
</gene>
<keyword evidence="1" id="KW-0812">Transmembrane</keyword>
<name>A0A0M7AM26_9HYPH</name>
<keyword evidence="1" id="KW-1133">Transmembrane helix</keyword>
<reference evidence="3" key="1">
    <citation type="submission" date="2015-07" db="EMBL/GenBank/DDBJ databases">
        <authorList>
            <person name="Rodrigo-Torres Lidia"/>
            <person name="Arahal R.David."/>
        </authorList>
    </citation>
    <scope>NUCLEOTIDE SEQUENCE [LARGE SCALE GENOMIC DNA]</scope>
    <source>
        <strain evidence="3">CECT 5112</strain>
    </source>
</reference>